<dbReference type="SUPFAM" id="SSF57756">
    <property type="entry name" value="Retrovirus zinc finger-like domains"/>
    <property type="match status" value="1"/>
</dbReference>
<accession>A0A8B6FID7</accession>
<dbReference type="Proteomes" id="UP000596742">
    <property type="component" value="Unassembled WGS sequence"/>
</dbReference>
<keyword evidence="2" id="KW-1185">Reference proteome</keyword>
<evidence type="ECO:0000313" key="1">
    <source>
        <dbReference type="EMBL" id="VDI48335.1"/>
    </source>
</evidence>
<name>A0A8B6FID7_MYTGA</name>
<reference evidence="1" key="1">
    <citation type="submission" date="2018-11" db="EMBL/GenBank/DDBJ databases">
        <authorList>
            <person name="Alioto T."/>
            <person name="Alioto T."/>
        </authorList>
    </citation>
    <scope>NUCLEOTIDE SEQUENCE</scope>
</reference>
<dbReference type="InterPro" id="IPR036875">
    <property type="entry name" value="Znf_CCHC_sf"/>
</dbReference>
<dbReference type="AlphaFoldDB" id="A0A8B6FID7"/>
<dbReference type="EMBL" id="UYJE01006713">
    <property type="protein sequence ID" value="VDI48335.1"/>
    <property type="molecule type" value="Genomic_DNA"/>
</dbReference>
<evidence type="ECO:0008006" key="3">
    <source>
        <dbReference type="Google" id="ProtNLM"/>
    </source>
</evidence>
<protein>
    <recommendedName>
        <fullName evidence="3">CCHC-type domain-containing protein</fullName>
    </recommendedName>
</protein>
<sequence>MPGVLKLRHSLIGKPLIPVILKVRSQEEPVLDGLAKLKRDHVLTDYSLEELSLEFEGLTGQTVNDVMVLTGKEINLENVRMLLHFSILQANLVGAPKGKALRESSNIQPGSSGSGLTEEVPCLATTLPTSTSTREGVLIASTGLAKTGVSLTSAGSAMSCSRPLTDTSNVSGSHLTMEARLKQMEDQVKTISGQSAEGQVEECLKHVRILASRPNLTQSHILLAAIETLVGVAVKVNYKESEYFSKAFTHCKKFEDSKDLCNLTMKLFGSAEDKRIANVVADWMKGKKYESSPKKRQSKENVSYEADVKPNDWNFSGTLGTSNKPPQFTYPQPYGYNGVFPPPYMFPPGFGNFPSGPVQSGPFQGASPRPFGRGGRPSYARRGRCHFCKGEGHYIAECPKIKKE</sequence>
<dbReference type="Gene3D" id="4.10.60.10">
    <property type="entry name" value="Zinc finger, CCHC-type"/>
    <property type="match status" value="1"/>
</dbReference>
<proteinExistence type="predicted"/>
<dbReference type="GO" id="GO:0008270">
    <property type="term" value="F:zinc ion binding"/>
    <property type="evidence" value="ECO:0007669"/>
    <property type="project" value="InterPro"/>
</dbReference>
<dbReference type="OrthoDB" id="6153803at2759"/>
<comment type="caution">
    <text evidence="1">The sequence shown here is derived from an EMBL/GenBank/DDBJ whole genome shotgun (WGS) entry which is preliminary data.</text>
</comment>
<gene>
    <name evidence="1" type="ORF">MGAL_10B036377</name>
</gene>
<dbReference type="GO" id="GO:0003676">
    <property type="term" value="F:nucleic acid binding"/>
    <property type="evidence" value="ECO:0007669"/>
    <property type="project" value="InterPro"/>
</dbReference>
<organism evidence="1 2">
    <name type="scientific">Mytilus galloprovincialis</name>
    <name type="common">Mediterranean mussel</name>
    <dbReference type="NCBI Taxonomy" id="29158"/>
    <lineage>
        <taxon>Eukaryota</taxon>
        <taxon>Metazoa</taxon>
        <taxon>Spiralia</taxon>
        <taxon>Lophotrochozoa</taxon>
        <taxon>Mollusca</taxon>
        <taxon>Bivalvia</taxon>
        <taxon>Autobranchia</taxon>
        <taxon>Pteriomorphia</taxon>
        <taxon>Mytilida</taxon>
        <taxon>Mytiloidea</taxon>
        <taxon>Mytilidae</taxon>
        <taxon>Mytilinae</taxon>
        <taxon>Mytilus</taxon>
    </lineage>
</organism>
<evidence type="ECO:0000313" key="2">
    <source>
        <dbReference type="Proteomes" id="UP000596742"/>
    </source>
</evidence>